<gene>
    <name evidence="1" type="ORF">RCOM_1924240</name>
</gene>
<evidence type="ECO:0000313" key="1">
    <source>
        <dbReference type="EMBL" id="EEF25343.1"/>
    </source>
</evidence>
<organism evidence="1 2">
    <name type="scientific">Ricinus communis</name>
    <name type="common">Castor bean</name>
    <dbReference type="NCBI Taxonomy" id="3988"/>
    <lineage>
        <taxon>Eukaryota</taxon>
        <taxon>Viridiplantae</taxon>
        <taxon>Streptophyta</taxon>
        <taxon>Embryophyta</taxon>
        <taxon>Tracheophyta</taxon>
        <taxon>Spermatophyta</taxon>
        <taxon>Magnoliopsida</taxon>
        <taxon>eudicotyledons</taxon>
        <taxon>Gunneridae</taxon>
        <taxon>Pentapetalae</taxon>
        <taxon>rosids</taxon>
        <taxon>fabids</taxon>
        <taxon>Malpighiales</taxon>
        <taxon>Euphorbiaceae</taxon>
        <taxon>Acalyphoideae</taxon>
        <taxon>Acalypheae</taxon>
        <taxon>Ricinus</taxon>
    </lineage>
</organism>
<accession>B9TFM1</accession>
<dbReference type="InParanoid" id="B9TFM1"/>
<reference evidence="2" key="1">
    <citation type="journal article" date="2010" name="Nat. Biotechnol.">
        <title>Draft genome sequence of the oilseed species Ricinus communis.</title>
        <authorList>
            <person name="Chan A.P."/>
            <person name="Crabtree J."/>
            <person name="Zhao Q."/>
            <person name="Lorenzi H."/>
            <person name="Orvis J."/>
            <person name="Puiu D."/>
            <person name="Melake-Berhan A."/>
            <person name="Jones K.M."/>
            <person name="Redman J."/>
            <person name="Chen G."/>
            <person name="Cahoon E.B."/>
            <person name="Gedil M."/>
            <person name="Stanke M."/>
            <person name="Haas B.J."/>
            <person name="Wortman J.R."/>
            <person name="Fraser-Liggett C.M."/>
            <person name="Ravel J."/>
            <person name="Rabinowicz P.D."/>
        </authorList>
    </citation>
    <scope>NUCLEOTIDE SEQUENCE [LARGE SCALE GENOMIC DNA]</scope>
    <source>
        <strain evidence="2">cv. Hale</strain>
    </source>
</reference>
<protein>
    <submittedName>
        <fullName evidence="1">Uncharacterized protein</fullName>
    </submittedName>
</protein>
<evidence type="ECO:0000313" key="2">
    <source>
        <dbReference type="Proteomes" id="UP000008311"/>
    </source>
</evidence>
<proteinExistence type="predicted"/>
<dbReference type="EMBL" id="EQ979914">
    <property type="protein sequence ID" value="EEF25343.1"/>
    <property type="molecule type" value="Genomic_DNA"/>
</dbReference>
<sequence length="146" mass="16137">MTEYPMLDDKLATLRNAIEGGVKADTMQAMKLMELVDAIGEQFKREVADAAAEPIIAGAVKTRIYPADFTDDLQWILGLMCFQCISYAQALRKGGRSIATKAEAEQAATLDYLLRHYLRDPENWRETASAELRAMMSDSATAKEGA</sequence>
<name>B9TFM1_RICCO</name>
<keyword evidence="2" id="KW-1185">Reference proteome</keyword>
<dbReference type="Proteomes" id="UP000008311">
    <property type="component" value="Unassembled WGS sequence"/>
</dbReference>
<dbReference type="AlphaFoldDB" id="B9TFM1"/>